<evidence type="ECO:0000256" key="1">
    <source>
        <dbReference type="ARBA" id="ARBA00000971"/>
    </source>
</evidence>
<feature type="compositionally biased region" description="Basic and acidic residues" evidence="5">
    <location>
        <begin position="236"/>
        <end position="248"/>
    </location>
</feature>
<dbReference type="InterPro" id="IPR002130">
    <property type="entry name" value="Cyclophilin-type_PPIase_dom"/>
</dbReference>
<dbReference type="Pfam" id="PF00160">
    <property type="entry name" value="Pro_isomerase"/>
    <property type="match status" value="1"/>
</dbReference>
<feature type="compositionally biased region" description="Basic and acidic residues" evidence="5">
    <location>
        <begin position="492"/>
        <end position="541"/>
    </location>
</feature>
<feature type="compositionally biased region" description="Basic residues" evidence="5">
    <location>
        <begin position="199"/>
        <end position="208"/>
    </location>
</feature>
<evidence type="ECO:0000313" key="9">
    <source>
        <dbReference type="Proteomes" id="UP001201812"/>
    </source>
</evidence>
<dbReference type="EC" id="5.2.1.8" evidence="2"/>
<feature type="compositionally biased region" description="Basic and acidic residues" evidence="5">
    <location>
        <begin position="464"/>
        <end position="475"/>
    </location>
</feature>
<comment type="caution">
    <text evidence="8">The sequence shown here is derived from an EMBL/GenBank/DDBJ whole genome shotgun (WGS) entry which is preliminary data.</text>
</comment>
<keyword evidence="6" id="KW-0812">Transmembrane</keyword>
<feature type="compositionally biased region" description="Basic and acidic residues" evidence="5">
    <location>
        <begin position="442"/>
        <end position="451"/>
    </location>
</feature>
<keyword evidence="6" id="KW-0472">Membrane</keyword>
<feature type="compositionally biased region" description="Basic and acidic residues" evidence="5">
    <location>
        <begin position="873"/>
        <end position="912"/>
    </location>
</feature>
<protein>
    <recommendedName>
        <fullName evidence="2">peptidylprolyl isomerase</fullName>
        <ecNumber evidence="2">5.2.1.8</ecNumber>
    </recommendedName>
</protein>
<comment type="catalytic activity">
    <reaction evidence="1">
        <text>[protein]-peptidylproline (omega=180) = [protein]-peptidylproline (omega=0)</text>
        <dbReference type="Rhea" id="RHEA:16237"/>
        <dbReference type="Rhea" id="RHEA-COMP:10747"/>
        <dbReference type="Rhea" id="RHEA-COMP:10748"/>
        <dbReference type="ChEBI" id="CHEBI:83833"/>
        <dbReference type="ChEBI" id="CHEBI:83834"/>
        <dbReference type="EC" id="5.2.1.8"/>
    </reaction>
</comment>
<dbReference type="GO" id="GO:0016018">
    <property type="term" value="F:cyclosporin A binding"/>
    <property type="evidence" value="ECO:0007669"/>
    <property type="project" value="TreeGrafter"/>
</dbReference>
<evidence type="ECO:0000256" key="6">
    <source>
        <dbReference type="SAM" id="Phobius"/>
    </source>
</evidence>
<evidence type="ECO:0000313" key="8">
    <source>
        <dbReference type="EMBL" id="KAI1723636.1"/>
    </source>
</evidence>
<feature type="compositionally biased region" description="Basic residues" evidence="5">
    <location>
        <begin position="919"/>
        <end position="928"/>
    </location>
</feature>
<dbReference type="PROSITE" id="PS00170">
    <property type="entry name" value="CSA_PPIASE_1"/>
    <property type="match status" value="1"/>
</dbReference>
<dbReference type="GO" id="GO:0003755">
    <property type="term" value="F:peptidyl-prolyl cis-trans isomerase activity"/>
    <property type="evidence" value="ECO:0007669"/>
    <property type="project" value="UniProtKB-KW"/>
</dbReference>
<reference evidence="8" key="1">
    <citation type="submission" date="2022-01" db="EMBL/GenBank/DDBJ databases">
        <title>Genome Sequence Resource for Two Populations of Ditylenchus destructor, the Migratory Endoparasitic Phytonematode.</title>
        <authorList>
            <person name="Zhang H."/>
            <person name="Lin R."/>
            <person name="Xie B."/>
        </authorList>
    </citation>
    <scope>NUCLEOTIDE SEQUENCE</scope>
    <source>
        <strain evidence="8">BazhouSP</strain>
    </source>
</reference>
<accession>A0AAD4NCG1</accession>
<feature type="compositionally biased region" description="Basic and acidic residues" evidence="5">
    <location>
        <begin position="256"/>
        <end position="271"/>
    </location>
</feature>
<dbReference type="Proteomes" id="UP001201812">
    <property type="component" value="Unassembled WGS sequence"/>
</dbReference>
<keyword evidence="9" id="KW-1185">Reference proteome</keyword>
<dbReference type="Gene3D" id="2.40.100.10">
    <property type="entry name" value="Cyclophilin-like"/>
    <property type="match status" value="1"/>
</dbReference>
<feature type="region of interest" description="Disordered" evidence="5">
    <location>
        <begin position="597"/>
        <end position="930"/>
    </location>
</feature>
<proteinExistence type="predicted"/>
<dbReference type="PROSITE" id="PS50072">
    <property type="entry name" value="CSA_PPIASE_2"/>
    <property type="match status" value="1"/>
</dbReference>
<feature type="compositionally biased region" description="Acidic residues" evidence="5">
    <location>
        <begin position="413"/>
        <end position="423"/>
    </location>
</feature>
<feature type="compositionally biased region" description="Polar residues" evidence="5">
    <location>
        <begin position="542"/>
        <end position="560"/>
    </location>
</feature>
<feature type="region of interest" description="Disordered" evidence="5">
    <location>
        <begin position="183"/>
        <end position="427"/>
    </location>
</feature>
<dbReference type="GO" id="GO:0005739">
    <property type="term" value="C:mitochondrion"/>
    <property type="evidence" value="ECO:0007669"/>
    <property type="project" value="TreeGrafter"/>
</dbReference>
<feature type="transmembrane region" description="Helical" evidence="6">
    <location>
        <begin position="965"/>
        <end position="986"/>
    </location>
</feature>
<feature type="compositionally biased region" description="Basic and acidic residues" evidence="5">
    <location>
        <begin position="291"/>
        <end position="313"/>
    </location>
</feature>
<keyword evidence="4 8" id="KW-0413">Isomerase</keyword>
<dbReference type="InterPro" id="IPR029000">
    <property type="entry name" value="Cyclophilin-like_dom_sf"/>
</dbReference>
<keyword evidence="6" id="KW-1133">Transmembrane helix</keyword>
<feature type="compositionally biased region" description="Basic and acidic residues" evidence="5">
    <location>
        <begin position="357"/>
        <end position="384"/>
    </location>
</feature>
<evidence type="ECO:0000256" key="4">
    <source>
        <dbReference type="ARBA" id="ARBA00023235"/>
    </source>
</evidence>
<dbReference type="PANTHER" id="PTHR11071">
    <property type="entry name" value="PEPTIDYL-PROLYL CIS-TRANS ISOMERASE"/>
    <property type="match status" value="1"/>
</dbReference>
<dbReference type="SUPFAM" id="SSF50891">
    <property type="entry name" value="Cyclophilin-like"/>
    <property type="match status" value="1"/>
</dbReference>
<sequence>MIEKKTAQDRRRCFFDVTIDGEVAGRIVMELFDELCPRTCENFAMLCTGLAGTGKATGKQLYYKGSLFHRVVKGFMIQGGDFTAGNGTGGESIYGGTFDDEEKGLELSHSEPFILSMANRGKDTNGSQFFITTAVAKHLDGIHVVFGKVVSGKELVTRIESLKVNTKSRPVSDVIITNCGQLVRKKRNASTSSEESEKHKKRRHKKERKQSTSSSSRSPSKEKDKSKTPENVSSVKPEDLPKEPEQHRFLRRRSPSPKEDRVRGRETDRKQANVRVTRSGIKVKGRGFLHYRADEDRDRSVTPPHWKREEERLISIQELQKIKKEKKEKEERETKRMKDSSQIDTFGYRRRPGFELSPDRSRNERSRGAYRDADSRDSRDNREARGRHRSRSPYQLDSENGERHKRRKSKDVNEEEEELDEGPVIDMDYLLGVGVEDVVDESAKVLPEHKAQSPIAPPDPSPSVKEKRSDPEGSRSKASYTSSSRQHSGRRTSPERSERHFQEEVTHRSRERRPSPDTRDINKKEEEREIERRGREDKNRDISPTNKTGQAPVQGFNTKINLDEFLERSTSHEANKPMELPAAYSSIIRPFETRIHVKSRKDQEQPLEVKDTEKECEPEIKIAEQEEKGRSPSPKRIERTKDSRRDRSPARESGRRERSPIRDGGRRDRSPIRDSGRRDRSPIRDSGRRDRSPIRDGGRRDRSPIRDGGRRDRSPIRDSGRRDRSPIRDGGRRDRSPIRDSGRRDRSPVRDVRRRDKSPVRDKSPARERKHRSPSPIPMGSERKNDPVSKLPPTGGISSLLYKEPQKEAEKEKQRGRSGSQEKSKAEENLKSDKNKEATIGSKKDNKVDKEKSREEGRRTPEKAPDNVSSKRSSTEHRSSGKDTQGRSPDVKKDKAEEAKGGLKTESLEKNDNPSAKKFPAKQGRHSPPHLSLLPISIVQHRDPDPHQGQARAVAHLAVLVAAEVYLVIAAGAVLLLLAGLQLAHLHDLHLRRPDRGKIPEAGEGERIFHKRQK</sequence>
<keyword evidence="3" id="KW-0697">Rotamase</keyword>
<dbReference type="PRINTS" id="PR00153">
    <property type="entry name" value="CSAPPISMRASE"/>
</dbReference>
<dbReference type="InterPro" id="IPR020892">
    <property type="entry name" value="Cyclophilin-type_PPIase_CS"/>
</dbReference>
<feature type="domain" description="PPIase cyclophilin-type" evidence="7">
    <location>
        <begin position="14"/>
        <end position="181"/>
    </location>
</feature>
<feature type="compositionally biased region" description="Basic and acidic residues" evidence="5">
    <location>
        <begin position="995"/>
        <end position="1008"/>
    </location>
</feature>
<dbReference type="GO" id="GO:0006457">
    <property type="term" value="P:protein folding"/>
    <property type="evidence" value="ECO:0007669"/>
    <property type="project" value="InterPro"/>
</dbReference>
<feature type="region of interest" description="Disordered" evidence="5">
    <location>
        <begin position="442"/>
        <end position="561"/>
    </location>
</feature>
<feature type="compositionally biased region" description="Basic and acidic residues" evidence="5">
    <location>
        <begin position="597"/>
        <end position="767"/>
    </location>
</feature>
<evidence type="ECO:0000256" key="5">
    <source>
        <dbReference type="SAM" id="MobiDB-lite"/>
    </source>
</evidence>
<gene>
    <name evidence="8" type="ORF">DdX_03800</name>
</gene>
<feature type="compositionally biased region" description="Basic and acidic residues" evidence="5">
    <location>
        <begin position="219"/>
        <end position="228"/>
    </location>
</feature>
<evidence type="ECO:0000256" key="3">
    <source>
        <dbReference type="ARBA" id="ARBA00023110"/>
    </source>
</evidence>
<feature type="compositionally biased region" description="Basic and acidic residues" evidence="5">
    <location>
        <begin position="804"/>
        <end position="865"/>
    </location>
</feature>
<dbReference type="PANTHER" id="PTHR11071:SF565">
    <property type="entry name" value="MOCA-CYP, ISOFORM A"/>
    <property type="match status" value="1"/>
</dbReference>
<dbReference type="FunFam" id="2.40.100.10:FF:000005">
    <property type="entry name" value="Peptidyl-prolyl cis-trans isomerase G"/>
    <property type="match status" value="1"/>
</dbReference>
<evidence type="ECO:0000259" key="7">
    <source>
        <dbReference type="PROSITE" id="PS50072"/>
    </source>
</evidence>
<organism evidence="8 9">
    <name type="scientific">Ditylenchus destructor</name>
    <dbReference type="NCBI Taxonomy" id="166010"/>
    <lineage>
        <taxon>Eukaryota</taxon>
        <taxon>Metazoa</taxon>
        <taxon>Ecdysozoa</taxon>
        <taxon>Nematoda</taxon>
        <taxon>Chromadorea</taxon>
        <taxon>Rhabditida</taxon>
        <taxon>Tylenchina</taxon>
        <taxon>Tylenchomorpha</taxon>
        <taxon>Sphaerularioidea</taxon>
        <taxon>Anguinidae</taxon>
        <taxon>Anguininae</taxon>
        <taxon>Ditylenchus</taxon>
    </lineage>
</organism>
<name>A0AAD4NCG1_9BILA</name>
<feature type="region of interest" description="Disordered" evidence="5">
    <location>
        <begin position="995"/>
        <end position="1014"/>
    </location>
</feature>
<feature type="compositionally biased region" description="Basic and acidic residues" evidence="5">
    <location>
        <begin position="320"/>
        <end position="341"/>
    </location>
</feature>
<dbReference type="EMBL" id="JAKKPZ010000003">
    <property type="protein sequence ID" value="KAI1723636.1"/>
    <property type="molecule type" value="Genomic_DNA"/>
</dbReference>
<evidence type="ECO:0000256" key="2">
    <source>
        <dbReference type="ARBA" id="ARBA00013194"/>
    </source>
</evidence>
<dbReference type="AlphaFoldDB" id="A0AAD4NCG1"/>